<dbReference type="EMBL" id="KZ772674">
    <property type="protein sequence ID" value="PTQ49761.1"/>
    <property type="molecule type" value="Genomic_DNA"/>
</dbReference>
<feature type="compositionally biased region" description="Basic residues" evidence="1">
    <location>
        <begin position="82"/>
        <end position="95"/>
    </location>
</feature>
<dbReference type="OMA" id="IWGKMPP"/>
<proteinExistence type="predicted"/>
<accession>A0A2R6XUI8</accession>
<dbReference type="InterPro" id="IPR006994">
    <property type="entry name" value="TCF25/Rqc1"/>
</dbReference>
<feature type="compositionally biased region" description="Basic and acidic residues" evidence="1">
    <location>
        <begin position="24"/>
        <end position="34"/>
    </location>
</feature>
<keyword evidence="3" id="KW-1185">Reference proteome</keyword>
<dbReference type="Proteomes" id="UP000244005">
    <property type="component" value="Unassembled WGS sequence"/>
</dbReference>
<dbReference type="GO" id="GO:1990112">
    <property type="term" value="C:RQC complex"/>
    <property type="evidence" value="ECO:0000318"/>
    <property type="project" value="GO_Central"/>
</dbReference>
<sequence>MSARMVQRALRNHDVGSSALTDLGRSESDDDHAQESSVTNRFDLLGLQEDGEDDNEDEKTERQSDQQSVAGSASTSASSSVKAKRKKNKGKKKGKQQQQQQQQASSEEKSHGVDEESVDQVLSRLADRNDEASSSTLGNDSEWSFLHATNAYDKHLGVNTKHLRAEDELRRIFGSKVINSVESGMQRRRQSVSRRSGRGMPLRKSLLVVPMGHWARWDGGMSMECTEIKDGHQYFSYKYSSSYAEVQKKFEVCVRSHNPNTIIALLRNHPYHVDSLLALAEVYKHMGEYQQAAELLEQCLYALECAWHPYFNPSLGTHRLDYKVDSNKALFLALFRHMQHLGKRGCHCTALEICKLLLSLDSTDPCGALFCIDFFALRAEQYQWLVQFVEYSSDKTIPFLPNFSYSLAIAWFRMEESSPENRTQNSGTLKEESRESKSKAFKLLQQALAIHPTVLKKIIDKVPIKGDAGWTDILNHPHFLKASEGGPTLEHLISIYVERSYLLWRAPDLQAWLKDAAASLTKLADKKSPEMAKWESVREKVSQSNDNQYQHLQVSEFSDSTSTLPPEEIPQMMFPPGFEQGLLAEDFLEVGGPLELPPLQDGRDIPQAIEHAASQGRNALLQFLQSLVPWMERGAGGIDEGAPILLDDSSDNNDSTTGEFGDESPM</sequence>
<reference evidence="3" key="1">
    <citation type="journal article" date="2017" name="Cell">
        <title>Insights into land plant evolution garnered from the Marchantia polymorpha genome.</title>
        <authorList>
            <person name="Bowman J.L."/>
            <person name="Kohchi T."/>
            <person name="Yamato K.T."/>
            <person name="Jenkins J."/>
            <person name="Shu S."/>
            <person name="Ishizaki K."/>
            <person name="Yamaoka S."/>
            <person name="Nishihama R."/>
            <person name="Nakamura Y."/>
            <person name="Berger F."/>
            <person name="Adam C."/>
            <person name="Aki S.S."/>
            <person name="Althoff F."/>
            <person name="Araki T."/>
            <person name="Arteaga-Vazquez M.A."/>
            <person name="Balasubrmanian S."/>
            <person name="Barry K."/>
            <person name="Bauer D."/>
            <person name="Boehm C.R."/>
            <person name="Briginshaw L."/>
            <person name="Caballero-Perez J."/>
            <person name="Catarino B."/>
            <person name="Chen F."/>
            <person name="Chiyoda S."/>
            <person name="Chovatia M."/>
            <person name="Davies K.M."/>
            <person name="Delmans M."/>
            <person name="Demura T."/>
            <person name="Dierschke T."/>
            <person name="Dolan L."/>
            <person name="Dorantes-Acosta A.E."/>
            <person name="Eklund D.M."/>
            <person name="Florent S.N."/>
            <person name="Flores-Sandoval E."/>
            <person name="Fujiyama A."/>
            <person name="Fukuzawa H."/>
            <person name="Galik B."/>
            <person name="Grimanelli D."/>
            <person name="Grimwood J."/>
            <person name="Grossniklaus U."/>
            <person name="Hamada T."/>
            <person name="Haseloff J."/>
            <person name="Hetherington A.J."/>
            <person name="Higo A."/>
            <person name="Hirakawa Y."/>
            <person name="Hundley H.N."/>
            <person name="Ikeda Y."/>
            <person name="Inoue K."/>
            <person name="Inoue S.I."/>
            <person name="Ishida S."/>
            <person name="Jia Q."/>
            <person name="Kakita M."/>
            <person name="Kanazawa T."/>
            <person name="Kawai Y."/>
            <person name="Kawashima T."/>
            <person name="Kennedy M."/>
            <person name="Kinose K."/>
            <person name="Kinoshita T."/>
            <person name="Kohara Y."/>
            <person name="Koide E."/>
            <person name="Komatsu K."/>
            <person name="Kopischke S."/>
            <person name="Kubo M."/>
            <person name="Kyozuka J."/>
            <person name="Lagercrantz U."/>
            <person name="Lin S.S."/>
            <person name="Lindquist E."/>
            <person name="Lipzen A.M."/>
            <person name="Lu C.W."/>
            <person name="De Luna E."/>
            <person name="Martienssen R.A."/>
            <person name="Minamino N."/>
            <person name="Mizutani M."/>
            <person name="Mizutani M."/>
            <person name="Mochizuki N."/>
            <person name="Monte I."/>
            <person name="Mosher R."/>
            <person name="Nagasaki H."/>
            <person name="Nakagami H."/>
            <person name="Naramoto S."/>
            <person name="Nishitani K."/>
            <person name="Ohtani M."/>
            <person name="Okamoto T."/>
            <person name="Okumura M."/>
            <person name="Phillips J."/>
            <person name="Pollak B."/>
            <person name="Reinders A."/>
            <person name="Rovekamp M."/>
            <person name="Sano R."/>
            <person name="Sawa S."/>
            <person name="Schmid M.W."/>
            <person name="Shirakawa M."/>
            <person name="Solano R."/>
            <person name="Spunde A."/>
            <person name="Suetsugu N."/>
            <person name="Sugano S."/>
            <person name="Sugiyama A."/>
            <person name="Sun R."/>
            <person name="Suzuki Y."/>
            <person name="Takenaka M."/>
            <person name="Takezawa D."/>
            <person name="Tomogane H."/>
            <person name="Tsuzuki M."/>
            <person name="Ueda T."/>
            <person name="Umeda M."/>
            <person name="Ward J.M."/>
            <person name="Watanabe Y."/>
            <person name="Yazaki K."/>
            <person name="Yokoyama R."/>
            <person name="Yoshitake Y."/>
            <person name="Yotsui I."/>
            <person name="Zachgo S."/>
            <person name="Schmutz J."/>
        </authorList>
    </citation>
    <scope>NUCLEOTIDE SEQUENCE [LARGE SCALE GENOMIC DNA]</scope>
    <source>
        <strain evidence="3">Tak-1</strain>
    </source>
</reference>
<dbReference type="OrthoDB" id="205993at2759"/>
<feature type="region of interest" description="Disordered" evidence="1">
    <location>
        <begin position="639"/>
        <end position="666"/>
    </location>
</feature>
<organism evidence="2 3">
    <name type="scientific">Marchantia polymorpha</name>
    <name type="common">Common liverwort</name>
    <name type="synonym">Marchantia aquatica</name>
    <dbReference type="NCBI Taxonomy" id="3197"/>
    <lineage>
        <taxon>Eukaryota</taxon>
        <taxon>Viridiplantae</taxon>
        <taxon>Streptophyta</taxon>
        <taxon>Embryophyta</taxon>
        <taxon>Marchantiophyta</taxon>
        <taxon>Marchantiopsida</taxon>
        <taxon>Marchantiidae</taxon>
        <taxon>Marchantiales</taxon>
        <taxon>Marchantiaceae</taxon>
        <taxon>Marchantia</taxon>
    </lineage>
</organism>
<feature type="region of interest" description="Disordered" evidence="1">
    <location>
        <begin position="1"/>
        <end position="120"/>
    </location>
</feature>
<dbReference type="PANTHER" id="PTHR22684:SF0">
    <property type="entry name" value="RIBOSOME QUALITY CONTROL COMPLEX SUBUNIT TCF25"/>
    <property type="match status" value="1"/>
</dbReference>
<gene>
    <name evidence="2" type="ORF">MARPO_0002s0219</name>
</gene>
<name>A0A2R6XUI8_MARPO</name>
<dbReference type="AlphaFoldDB" id="A0A2R6XUI8"/>
<dbReference type="SUPFAM" id="SSF48452">
    <property type="entry name" value="TPR-like"/>
    <property type="match status" value="1"/>
</dbReference>
<evidence type="ECO:0000313" key="3">
    <source>
        <dbReference type="Proteomes" id="UP000244005"/>
    </source>
</evidence>
<dbReference type="Gramene" id="Mp1g26590.1">
    <property type="protein sequence ID" value="Mp1g26590.1.cds"/>
    <property type="gene ID" value="Mp1g26590"/>
</dbReference>
<feature type="compositionally biased region" description="Low complexity" evidence="1">
    <location>
        <begin position="96"/>
        <end position="105"/>
    </location>
</feature>
<evidence type="ECO:0000256" key="1">
    <source>
        <dbReference type="SAM" id="MobiDB-lite"/>
    </source>
</evidence>
<feature type="compositionally biased region" description="Low complexity" evidence="1">
    <location>
        <begin position="66"/>
        <end position="81"/>
    </location>
</feature>
<evidence type="ECO:0000313" key="2">
    <source>
        <dbReference type="EMBL" id="PTQ49761.1"/>
    </source>
</evidence>
<dbReference type="PANTHER" id="PTHR22684">
    <property type="entry name" value="NULP1-RELATED"/>
    <property type="match status" value="1"/>
</dbReference>
<evidence type="ECO:0008006" key="4">
    <source>
        <dbReference type="Google" id="ProtNLM"/>
    </source>
</evidence>
<protein>
    <recommendedName>
        <fullName evidence="4">Transcription factor 25</fullName>
    </recommendedName>
</protein>
<feature type="compositionally biased region" description="Acidic residues" evidence="1">
    <location>
        <begin position="49"/>
        <end position="58"/>
    </location>
</feature>
<dbReference type="InterPro" id="IPR011990">
    <property type="entry name" value="TPR-like_helical_dom_sf"/>
</dbReference>
<dbReference type="Gene3D" id="1.25.40.10">
    <property type="entry name" value="Tetratricopeptide repeat domain"/>
    <property type="match status" value="1"/>
</dbReference>
<dbReference type="Pfam" id="PF04910">
    <property type="entry name" value="Tcf25"/>
    <property type="match status" value="1"/>
</dbReference>